<gene>
    <name evidence="1" type="ORF">MONBRDRAFT_5584</name>
</gene>
<dbReference type="Proteomes" id="UP000001357">
    <property type="component" value="Unassembled WGS sequence"/>
</dbReference>
<evidence type="ECO:0000313" key="1">
    <source>
        <dbReference type="EMBL" id="EDQ91994.1"/>
    </source>
</evidence>
<evidence type="ECO:0000313" key="2">
    <source>
        <dbReference type="Proteomes" id="UP000001357"/>
    </source>
</evidence>
<proteinExistence type="predicted"/>
<sequence>MVAHALVELLTAEYLDSLLEKVVHELARRLVRLARWRASPQSLSTMVLLLGDAVSMWRWGHRMASAWCSLALVRGAGTTTQQAWGRWRSIWAVLLVCSRRILRQCLVWLQQGMDGHRLLDRRQDTSALGDDRVSTARGPSGQQHALPVEAWLEYLVGGWQLLDVGLSLSSAARVSTATSVLDLLTGLTTRRILRAAPMAVSSSLPAPSESHLPLARRLLRATPRVLASAWRLLPMAGSILILFGEEPVRESTLTQAANALQPANSDYAAQAIPPGAAAQGREHEPTAASCGLCAQPPRDPALLPESGRVCCCACLRQALAQTGMDPFVQRPAQAADLILLYAKSALDLEPA</sequence>
<dbReference type="InterPro" id="IPR013083">
    <property type="entry name" value="Znf_RING/FYVE/PHD"/>
</dbReference>
<dbReference type="RefSeq" id="XP_001743280.1">
    <property type="nucleotide sequence ID" value="XM_001743228.1"/>
</dbReference>
<dbReference type="InParanoid" id="A9URV8"/>
<reference evidence="1 2" key="1">
    <citation type="journal article" date="2008" name="Nature">
        <title>The genome of the choanoflagellate Monosiga brevicollis and the origin of metazoans.</title>
        <authorList>
            <consortium name="JGI Sequencing"/>
            <person name="King N."/>
            <person name="Westbrook M.J."/>
            <person name="Young S.L."/>
            <person name="Kuo A."/>
            <person name="Abedin M."/>
            <person name="Chapman J."/>
            <person name="Fairclough S."/>
            <person name="Hellsten U."/>
            <person name="Isogai Y."/>
            <person name="Letunic I."/>
            <person name="Marr M."/>
            <person name="Pincus D."/>
            <person name="Putnam N."/>
            <person name="Rokas A."/>
            <person name="Wright K.J."/>
            <person name="Zuzow R."/>
            <person name="Dirks W."/>
            <person name="Good M."/>
            <person name="Goodstein D."/>
            <person name="Lemons D."/>
            <person name="Li W."/>
            <person name="Lyons J.B."/>
            <person name="Morris A."/>
            <person name="Nichols S."/>
            <person name="Richter D.J."/>
            <person name="Salamov A."/>
            <person name="Bork P."/>
            <person name="Lim W.A."/>
            <person name="Manning G."/>
            <person name="Miller W.T."/>
            <person name="McGinnis W."/>
            <person name="Shapiro H."/>
            <person name="Tjian R."/>
            <person name="Grigoriev I.V."/>
            <person name="Rokhsar D."/>
        </authorList>
    </citation>
    <scope>NUCLEOTIDE SEQUENCE [LARGE SCALE GENOMIC DNA]</scope>
    <source>
        <strain evidence="2">MX1 / ATCC 50154</strain>
    </source>
</reference>
<name>A9URV8_MONBE</name>
<keyword evidence="2" id="KW-1185">Reference proteome</keyword>
<protein>
    <submittedName>
        <fullName evidence="1">Uncharacterized protein</fullName>
    </submittedName>
</protein>
<dbReference type="AlphaFoldDB" id="A9URV8"/>
<organism evidence="1 2">
    <name type="scientific">Monosiga brevicollis</name>
    <name type="common">Choanoflagellate</name>
    <dbReference type="NCBI Taxonomy" id="81824"/>
    <lineage>
        <taxon>Eukaryota</taxon>
        <taxon>Choanoflagellata</taxon>
        <taxon>Craspedida</taxon>
        <taxon>Salpingoecidae</taxon>
        <taxon>Monosiga</taxon>
    </lineage>
</organism>
<accession>A9URV8</accession>
<dbReference type="SUPFAM" id="SSF57850">
    <property type="entry name" value="RING/U-box"/>
    <property type="match status" value="1"/>
</dbReference>
<dbReference type="GeneID" id="5888194"/>
<dbReference type="KEGG" id="mbr:MONBRDRAFT_5584"/>
<dbReference type="Gene3D" id="3.30.40.10">
    <property type="entry name" value="Zinc/RING finger domain, C3HC4 (zinc finger)"/>
    <property type="match status" value="1"/>
</dbReference>
<dbReference type="EMBL" id="CH991544">
    <property type="protein sequence ID" value="EDQ91994.1"/>
    <property type="molecule type" value="Genomic_DNA"/>
</dbReference>